<protein>
    <submittedName>
        <fullName evidence="2">Uncharacterized protein</fullName>
    </submittedName>
</protein>
<sequence length="313" mass="33848">MPKDIPPGNSTSQNNPNWGVSGHASPTSLQDATTHHTPSVTSSTSCIPAPSAGFFAERSRNCAVATSVAQVTNSGISSETAHSVAAVLGSNDASQNFDASIHGEDCSHLTTEGFNKLSEDLAFIQENDEHADIVASMQPVDESVVDKIFESVEDSAVTAQSETLNSEPQKEIHKHGQPACYHEAVMGLQPDHLYHWDIFYLKYMGGLNGEHIHEASYTNANHFEEVCSLGMVPSKSLSFVVDLLAGVQNGLKENGHPPCSLVYTDSPQTEQAFHEAITPSLMQNVKHVTLYTDLPNSHLQTLSYSNSQKTLWS</sequence>
<accession>A0A9P5QA08</accession>
<feature type="compositionally biased region" description="Low complexity" evidence="1">
    <location>
        <begin position="35"/>
        <end position="45"/>
    </location>
</feature>
<gene>
    <name evidence="2" type="ORF">BDP27DRAFT_1413031</name>
</gene>
<proteinExistence type="predicted"/>
<feature type="region of interest" description="Disordered" evidence="1">
    <location>
        <begin position="1"/>
        <end position="45"/>
    </location>
</feature>
<comment type="caution">
    <text evidence="2">The sequence shown here is derived from an EMBL/GenBank/DDBJ whole genome shotgun (WGS) entry which is preliminary data.</text>
</comment>
<dbReference type="Proteomes" id="UP000772434">
    <property type="component" value="Unassembled WGS sequence"/>
</dbReference>
<organism evidence="2 3">
    <name type="scientific">Rhodocollybia butyracea</name>
    <dbReference type="NCBI Taxonomy" id="206335"/>
    <lineage>
        <taxon>Eukaryota</taxon>
        <taxon>Fungi</taxon>
        <taxon>Dikarya</taxon>
        <taxon>Basidiomycota</taxon>
        <taxon>Agaricomycotina</taxon>
        <taxon>Agaricomycetes</taxon>
        <taxon>Agaricomycetidae</taxon>
        <taxon>Agaricales</taxon>
        <taxon>Marasmiineae</taxon>
        <taxon>Omphalotaceae</taxon>
        <taxon>Rhodocollybia</taxon>
    </lineage>
</organism>
<dbReference type="OrthoDB" id="3049884at2759"/>
<feature type="compositionally biased region" description="Polar residues" evidence="1">
    <location>
        <begin position="8"/>
        <end position="32"/>
    </location>
</feature>
<name>A0A9P5QA08_9AGAR</name>
<dbReference type="EMBL" id="JADNRY010000002">
    <property type="protein sequence ID" value="KAF9078101.1"/>
    <property type="molecule type" value="Genomic_DNA"/>
</dbReference>
<dbReference type="AlphaFoldDB" id="A0A9P5QA08"/>
<evidence type="ECO:0000256" key="1">
    <source>
        <dbReference type="SAM" id="MobiDB-lite"/>
    </source>
</evidence>
<keyword evidence="3" id="KW-1185">Reference proteome</keyword>
<evidence type="ECO:0000313" key="3">
    <source>
        <dbReference type="Proteomes" id="UP000772434"/>
    </source>
</evidence>
<reference evidence="2" key="1">
    <citation type="submission" date="2020-11" db="EMBL/GenBank/DDBJ databases">
        <authorList>
            <consortium name="DOE Joint Genome Institute"/>
            <person name="Ahrendt S."/>
            <person name="Riley R."/>
            <person name="Andreopoulos W."/>
            <person name="Labutti K."/>
            <person name="Pangilinan J."/>
            <person name="Ruiz-Duenas F.J."/>
            <person name="Barrasa J.M."/>
            <person name="Sanchez-Garcia M."/>
            <person name="Camarero S."/>
            <person name="Miyauchi S."/>
            <person name="Serrano A."/>
            <person name="Linde D."/>
            <person name="Babiker R."/>
            <person name="Drula E."/>
            <person name="Ayuso-Fernandez I."/>
            <person name="Pacheco R."/>
            <person name="Padilla G."/>
            <person name="Ferreira P."/>
            <person name="Barriuso J."/>
            <person name="Kellner H."/>
            <person name="Castanera R."/>
            <person name="Alfaro M."/>
            <person name="Ramirez L."/>
            <person name="Pisabarro A.G."/>
            <person name="Kuo A."/>
            <person name="Tritt A."/>
            <person name="Lipzen A."/>
            <person name="He G."/>
            <person name="Yan M."/>
            <person name="Ng V."/>
            <person name="Cullen D."/>
            <person name="Martin F."/>
            <person name="Rosso M.-N."/>
            <person name="Henrissat B."/>
            <person name="Hibbett D."/>
            <person name="Martinez A.T."/>
            <person name="Grigoriev I.V."/>
        </authorList>
    </citation>
    <scope>NUCLEOTIDE SEQUENCE</scope>
    <source>
        <strain evidence="2">AH 40177</strain>
    </source>
</reference>
<evidence type="ECO:0000313" key="2">
    <source>
        <dbReference type="EMBL" id="KAF9078101.1"/>
    </source>
</evidence>